<evidence type="ECO:0000313" key="1">
    <source>
        <dbReference type="EMBL" id="ALL02083.1"/>
    </source>
</evidence>
<reference evidence="1 2" key="1">
    <citation type="submission" date="2015-10" db="EMBL/GenBank/DDBJ databases">
        <title>Complete genome sequence of hyperthermophilic archaeon Pyrodictium delaneyi Su06.</title>
        <authorList>
            <person name="Jung J.-H."/>
            <person name="Lin J."/>
            <person name="Holden J.F."/>
            <person name="Park C.-S."/>
        </authorList>
    </citation>
    <scope>NUCLEOTIDE SEQUENCE [LARGE SCALE GENOMIC DNA]</scope>
    <source>
        <strain evidence="1 2">Su06</strain>
    </source>
</reference>
<sequence>MGSQSRRVLLAYVDESGKPHQLREGPFVVTAAMIWPEELRAAEEKIHGFLKYWERRLKEHHPNMEIPPLEEIHARTVVMGEGFWRGVKPRLRNEFILGAADLVGHLPVVFNIVVLRMEPGAPLDPHRVRYEVHKRLIERIVMTDPRVDEIVVKYDSAGFENHGIAVELLRGLHEGYVQYRGEVSIGFVDSRRSPLIQAADLMAYVTRMVEMGRYLVRGIEIDRAFILLEPRIRRCPHSNDYEGCGLKRATLHRDGRIR</sequence>
<dbReference type="EMBL" id="CP013011">
    <property type="protein sequence ID" value="ALL02083.1"/>
    <property type="molecule type" value="Genomic_DNA"/>
</dbReference>
<accession>A0A0P0N694</accession>
<dbReference type="RefSeq" id="WP_231656750.1">
    <property type="nucleotide sequence ID" value="NZ_CP013011.1"/>
</dbReference>
<dbReference type="Pfam" id="PF12686">
    <property type="entry name" value="DUF3800"/>
    <property type="match status" value="1"/>
</dbReference>
<evidence type="ECO:0000313" key="2">
    <source>
        <dbReference type="Proteomes" id="UP000058613"/>
    </source>
</evidence>
<dbReference type="KEGG" id="pdl:Pyrde_2040"/>
<dbReference type="Proteomes" id="UP000058613">
    <property type="component" value="Chromosome"/>
</dbReference>
<organism evidence="1 2">
    <name type="scientific">Pyrodictium delaneyi</name>
    <dbReference type="NCBI Taxonomy" id="1273541"/>
    <lineage>
        <taxon>Archaea</taxon>
        <taxon>Thermoproteota</taxon>
        <taxon>Thermoprotei</taxon>
        <taxon>Desulfurococcales</taxon>
        <taxon>Pyrodictiaceae</taxon>
        <taxon>Pyrodictium</taxon>
    </lineage>
</organism>
<dbReference type="GeneID" id="26100381"/>
<proteinExistence type="predicted"/>
<protein>
    <recommendedName>
        <fullName evidence="3">DUF3800 domain-containing protein</fullName>
    </recommendedName>
</protein>
<name>A0A0P0N694_9CREN</name>
<evidence type="ECO:0008006" key="3">
    <source>
        <dbReference type="Google" id="ProtNLM"/>
    </source>
</evidence>
<dbReference type="AlphaFoldDB" id="A0A0P0N694"/>
<dbReference type="InterPro" id="IPR024524">
    <property type="entry name" value="DUF3800"/>
</dbReference>
<gene>
    <name evidence="1" type="ORF">Pyrde_2040</name>
</gene>